<keyword evidence="10 13" id="KW-0503">Monooxygenase</keyword>
<evidence type="ECO:0000256" key="8">
    <source>
        <dbReference type="ARBA" id="ARBA00023002"/>
    </source>
</evidence>
<name>A0A2N9F8G2_FAGSY</name>
<dbReference type="PROSITE" id="PS00086">
    <property type="entry name" value="CYTOCHROME_P450"/>
    <property type="match status" value="1"/>
</dbReference>
<evidence type="ECO:0000256" key="12">
    <source>
        <dbReference type="PIRSR" id="PIRSR602401-1"/>
    </source>
</evidence>
<comment type="subcellular location">
    <subcellularLocation>
        <location evidence="2">Membrane</location>
        <topology evidence="2">Single-pass membrane protein</topology>
    </subcellularLocation>
</comment>
<dbReference type="GO" id="GO:0016709">
    <property type="term" value="F:oxidoreductase activity, acting on paired donors, with incorporation or reduction of molecular oxygen, NAD(P)H as one donor, and incorporation of one atom of oxygen"/>
    <property type="evidence" value="ECO:0007669"/>
    <property type="project" value="TreeGrafter"/>
</dbReference>
<evidence type="ECO:0000256" key="1">
    <source>
        <dbReference type="ARBA" id="ARBA00001971"/>
    </source>
</evidence>
<evidence type="ECO:0000256" key="2">
    <source>
        <dbReference type="ARBA" id="ARBA00004167"/>
    </source>
</evidence>
<dbReference type="InterPro" id="IPR001128">
    <property type="entry name" value="Cyt_P450"/>
</dbReference>
<evidence type="ECO:0000256" key="4">
    <source>
        <dbReference type="ARBA" id="ARBA00022617"/>
    </source>
</evidence>
<dbReference type="InterPro" id="IPR002401">
    <property type="entry name" value="Cyt_P450_E_grp-I"/>
</dbReference>
<feature type="binding site" description="axial binding residue" evidence="12">
    <location>
        <position position="454"/>
    </location>
    <ligand>
        <name>heme</name>
        <dbReference type="ChEBI" id="CHEBI:30413"/>
    </ligand>
    <ligandPart>
        <name>Fe</name>
        <dbReference type="ChEBI" id="CHEBI:18248"/>
    </ligandPart>
</feature>
<keyword evidence="4 12" id="KW-0349">Heme</keyword>
<dbReference type="PANTHER" id="PTHR24298:SF751">
    <property type="entry name" value="CYTOCHROME P450, FAMILY 712, SUBFAMILY A, POLYPEPTIDE 2"/>
    <property type="match status" value="1"/>
</dbReference>
<evidence type="ECO:0000256" key="6">
    <source>
        <dbReference type="ARBA" id="ARBA00022723"/>
    </source>
</evidence>
<evidence type="ECO:0000256" key="7">
    <source>
        <dbReference type="ARBA" id="ARBA00022989"/>
    </source>
</evidence>
<comment type="cofactor">
    <cofactor evidence="1 12">
        <name>heme</name>
        <dbReference type="ChEBI" id="CHEBI:30413"/>
    </cofactor>
</comment>
<evidence type="ECO:0008006" key="16">
    <source>
        <dbReference type="Google" id="ProtNLM"/>
    </source>
</evidence>
<dbReference type="InterPro" id="IPR036396">
    <property type="entry name" value="Cyt_P450_sf"/>
</dbReference>
<dbReference type="EMBL" id="OIVN01000627">
    <property type="protein sequence ID" value="SPC83171.1"/>
    <property type="molecule type" value="Genomic_DNA"/>
</dbReference>
<sequence>MASTSEFANNCYFFSFSIIATLLVHSFIKICTNFRSKARHPPSPPALPIIGHLHLLSSKLPKSFETLAKRYGPLFQLRIGTSTFLVVSEASLAKEMLKTHDVDFASKFVFGPSQHMIYKDGSFIKGAYGTYWRFMRKLCMTKLFAGPQIERFIHIREQETLKLLKSLVTKSSNGEECDLSMELPALTNSMICRMAMGKKWSQNPNLPVEIRKLVRAIMGYGAKLGFTDVFGPLKKFDLSGYGKKLTEALWAYDRLLEQNIKDYENSEVNGSEKDEKDVMDILLETYRDTNSEVELTRERIKFFFLELFLAGVDTTAATIEWAMVELINNPHISKKLRLEIESVVGSSRLVKESDVPKLPYLQAVLKETLRIHPPGPLLRRQCNRDCQINGFDIKEGTKVFINAYVIMRDPKTWNEPDKFIPERFLINSTENLEMGSSKGQDFHFLPFGSGRRACVGESHASIVMHTTVGALIQCFDWKVKGEEKVDVEVVTGYAGAMAHALVCYPITYFDPFKA</sequence>
<evidence type="ECO:0000256" key="3">
    <source>
        <dbReference type="ARBA" id="ARBA00010617"/>
    </source>
</evidence>
<keyword evidence="7 14" id="KW-1133">Transmembrane helix</keyword>
<evidence type="ECO:0000256" key="11">
    <source>
        <dbReference type="ARBA" id="ARBA00023136"/>
    </source>
</evidence>
<dbReference type="Gene3D" id="1.10.630.10">
    <property type="entry name" value="Cytochrome P450"/>
    <property type="match status" value="1"/>
</dbReference>
<evidence type="ECO:0000256" key="13">
    <source>
        <dbReference type="RuleBase" id="RU000461"/>
    </source>
</evidence>
<keyword evidence="11 14" id="KW-0472">Membrane</keyword>
<dbReference type="GO" id="GO:0020037">
    <property type="term" value="F:heme binding"/>
    <property type="evidence" value="ECO:0007669"/>
    <property type="project" value="InterPro"/>
</dbReference>
<dbReference type="FunFam" id="1.10.630.10:FF:000019">
    <property type="entry name" value="Cytochrome P450 family protein"/>
    <property type="match status" value="1"/>
</dbReference>
<organism evidence="15">
    <name type="scientific">Fagus sylvatica</name>
    <name type="common">Beechnut</name>
    <dbReference type="NCBI Taxonomy" id="28930"/>
    <lineage>
        <taxon>Eukaryota</taxon>
        <taxon>Viridiplantae</taxon>
        <taxon>Streptophyta</taxon>
        <taxon>Embryophyta</taxon>
        <taxon>Tracheophyta</taxon>
        <taxon>Spermatophyta</taxon>
        <taxon>Magnoliopsida</taxon>
        <taxon>eudicotyledons</taxon>
        <taxon>Gunneridae</taxon>
        <taxon>Pentapetalae</taxon>
        <taxon>rosids</taxon>
        <taxon>fabids</taxon>
        <taxon>Fagales</taxon>
        <taxon>Fagaceae</taxon>
        <taxon>Fagus</taxon>
    </lineage>
</organism>
<reference evidence="15" key="1">
    <citation type="submission" date="2018-02" db="EMBL/GenBank/DDBJ databases">
        <authorList>
            <person name="Cohen D.B."/>
            <person name="Kent A.D."/>
        </authorList>
    </citation>
    <scope>NUCLEOTIDE SEQUENCE</scope>
</reference>
<dbReference type="InterPro" id="IPR017972">
    <property type="entry name" value="Cyt_P450_CS"/>
</dbReference>
<proteinExistence type="inferred from homology"/>
<keyword evidence="8 13" id="KW-0560">Oxidoreductase</keyword>
<dbReference type="GO" id="GO:0005506">
    <property type="term" value="F:iron ion binding"/>
    <property type="evidence" value="ECO:0007669"/>
    <property type="project" value="InterPro"/>
</dbReference>
<evidence type="ECO:0000256" key="5">
    <source>
        <dbReference type="ARBA" id="ARBA00022692"/>
    </source>
</evidence>
<keyword evidence="5 14" id="KW-0812">Transmembrane</keyword>
<keyword evidence="6 12" id="KW-0479">Metal-binding</keyword>
<dbReference type="AlphaFoldDB" id="A0A2N9F8G2"/>
<dbReference type="PRINTS" id="PR00385">
    <property type="entry name" value="P450"/>
</dbReference>
<evidence type="ECO:0000256" key="14">
    <source>
        <dbReference type="SAM" id="Phobius"/>
    </source>
</evidence>
<evidence type="ECO:0000313" key="15">
    <source>
        <dbReference type="EMBL" id="SPC83171.1"/>
    </source>
</evidence>
<comment type="similarity">
    <text evidence="3 13">Belongs to the cytochrome P450 family.</text>
</comment>
<dbReference type="GO" id="GO:0016020">
    <property type="term" value="C:membrane"/>
    <property type="evidence" value="ECO:0007669"/>
    <property type="project" value="UniProtKB-SubCell"/>
</dbReference>
<keyword evidence="9 12" id="KW-0408">Iron</keyword>
<dbReference type="SUPFAM" id="SSF48264">
    <property type="entry name" value="Cytochrome P450"/>
    <property type="match status" value="1"/>
</dbReference>
<evidence type="ECO:0000256" key="10">
    <source>
        <dbReference type="ARBA" id="ARBA00023033"/>
    </source>
</evidence>
<feature type="transmembrane region" description="Helical" evidence="14">
    <location>
        <begin position="12"/>
        <end position="31"/>
    </location>
</feature>
<dbReference type="PRINTS" id="PR00463">
    <property type="entry name" value="EP450I"/>
</dbReference>
<protein>
    <recommendedName>
        <fullName evidence="16">Cytochrome P450</fullName>
    </recommendedName>
</protein>
<evidence type="ECO:0000256" key="9">
    <source>
        <dbReference type="ARBA" id="ARBA00023004"/>
    </source>
</evidence>
<accession>A0A2N9F8G2</accession>
<dbReference type="PANTHER" id="PTHR24298">
    <property type="entry name" value="FLAVONOID 3'-MONOOXYGENASE-RELATED"/>
    <property type="match status" value="1"/>
</dbReference>
<dbReference type="InterPro" id="IPR051103">
    <property type="entry name" value="Plant_metabolite_P450s"/>
</dbReference>
<dbReference type="Pfam" id="PF00067">
    <property type="entry name" value="p450"/>
    <property type="match status" value="1"/>
</dbReference>
<gene>
    <name evidence="15" type="ORF">FSB_LOCUS11053</name>
</gene>